<dbReference type="EMBL" id="FTNK01000026">
    <property type="protein sequence ID" value="SIR64299.1"/>
    <property type="molecule type" value="Genomic_DNA"/>
</dbReference>
<reference evidence="1 2" key="1">
    <citation type="submission" date="2017-01" db="EMBL/GenBank/DDBJ databases">
        <authorList>
            <person name="Varghese N."/>
            <person name="Submissions S."/>
        </authorList>
    </citation>
    <scope>NUCLEOTIDE SEQUENCE [LARGE SCALE GENOMIC DNA]</scope>
    <source>
        <strain evidence="1 2">ATCC 23464</strain>
    </source>
</reference>
<evidence type="ECO:0000313" key="1">
    <source>
        <dbReference type="EMBL" id="SIR64299.1"/>
    </source>
</evidence>
<comment type="caution">
    <text evidence="1">The sequence shown here is derived from an EMBL/GenBank/DDBJ whole genome shotgun (WGS) entry which is preliminary data.</text>
</comment>
<proteinExistence type="predicted"/>
<name>A0ABY1KD93_9BACL</name>
<protein>
    <submittedName>
        <fullName evidence="1">Uncharacterized protein</fullName>
    </submittedName>
</protein>
<dbReference type="RefSeq" id="WP_068592181.1">
    <property type="nucleotide sequence ID" value="NZ_FTNK01000026.1"/>
</dbReference>
<sequence length="69" mass="7853">MKELSWEELNEYGKQATAAARKSAFDAGTFYCYAEGDKVIRVYPDGRKTEVIYDGNGNQKEIKLDDPEK</sequence>
<gene>
    <name evidence="1" type="ORF">SAMN05421578_12614</name>
</gene>
<organism evidence="1 2">
    <name type="scientific">Paenibacillus macquariensis</name>
    <dbReference type="NCBI Taxonomy" id="948756"/>
    <lineage>
        <taxon>Bacteria</taxon>
        <taxon>Bacillati</taxon>
        <taxon>Bacillota</taxon>
        <taxon>Bacilli</taxon>
        <taxon>Bacillales</taxon>
        <taxon>Paenibacillaceae</taxon>
        <taxon>Paenibacillus</taxon>
    </lineage>
</organism>
<dbReference type="Proteomes" id="UP000186666">
    <property type="component" value="Unassembled WGS sequence"/>
</dbReference>
<keyword evidence="2" id="KW-1185">Reference proteome</keyword>
<accession>A0ABY1KD93</accession>
<evidence type="ECO:0000313" key="2">
    <source>
        <dbReference type="Proteomes" id="UP000186666"/>
    </source>
</evidence>